<proteinExistence type="predicted"/>
<evidence type="ECO:0000313" key="4">
    <source>
        <dbReference type="Proteomes" id="UP000324222"/>
    </source>
</evidence>
<dbReference type="EMBL" id="VSRR010076353">
    <property type="protein sequence ID" value="MPC88023.1"/>
    <property type="molecule type" value="Genomic_DNA"/>
</dbReference>
<protein>
    <submittedName>
        <fullName evidence="3">Uncharacterized protein</fullName>
    </submittedName>
</protein>
<feature type="chain" id="PRO_5022804855" evidence="2">
    <location>
        <begin position="35"/>
        <end position="152"/>
    </location>
</feature>
<dbReference type="Proteomes" id="UP000324222">
    <property type="component" value="Unassembled WGS sequence"/>
</dbReference>
<dbReference type="OrthoDB" id="10512202at2759"/>
<feature type="compositionally biased region" description="Basic and acidic residues" evidence="1">
    <location>
        <begin position="132"/>
        <end position="142"/>
    </location>
</feature>
<comment type="caution">
    <text evidence="3">The sequence shown here is derived from an EMBL/GenBank/DDBJ whole genome shotgun (WGS) entry which is preliminary data.</text>
</comment>
<keyword evidence="4" id="KW-1185">Reference proteome</keyword>
<gene>
    <name evidence="3" type="ORF">E2C01_082912</name>
</gene>
<organism evidence="3 4">
    <name type="scientific">Portunus trituberculatus</name>
    <name type="common">Swimming crab</name>
    <name type="synonym">Neptunus trituberculatus</name>
    <dbReference type="NCBI Taxonomy" id="210409"/>
    <lineage>
        <taxon>Eukaryota</taxon>
        <taxon>Metazoa</taxon>
        <taxon>Ecdysozoa</taxon>
        <taxon>Arthropoda</taxon>
        <taxon>Crustacea</taxon>
        <taxon>Multicrustacea</taxon>
        <taxon>Malacostraca</taxon>
        <taxon>Eumalacostraca</taxon>
        <taxon>Eucarida</taxon>
        <taxon>Decapoda</taxon>
        <taxon>Pleocyemata</taxon>
        <taxon>Brachyura</taxon>
        <taxon>Eubrachyura</taxon>
        <taxon>Portunoidea</taxon>
        <taxon>Portunidae</taxon>
        <taxon>Portuninae</taxon>
        <taxon>Portunus</taxon>
    </lineage>
</organism>
<evidence type="ECO:0000256" key="1">
    <source>
        <dbReference type="SAM" id="MobiDB-lite"/>
    </source>
</evidence>
<accession>A0A5B7J0J2</accession>
<sequence>MRSVFPPQPVKMARPGVLLLLVLTTLTLAAVCDAFVLCPQFPRCCETRSCHMLCPSCSEAEHFENGVRKGPNQYRPRCGINAIIGDPYALISLHSLRTPCLCPFARPVQGHRRGRRDGTEGNTPAQGLTKWVEGRAKPRSGEKSSSCLQLVT</sequence>
<feature type="signal peptide" evidence="2">
    <location>
        <begin position="1"/>
        <end position="34"/>
    </location>
</feature>
<feature type="compositionally biased region" description="Polar residues" evidence="1">
    <location>
        <begin position="143"/>
        <end position="152"/>
    </location>
</feature>
<reference evidence="3 4" key="1">
    <citation type="submission" date="2019-05" db="EMBL/GenBank/DDBJ databases">
        <title>Another draft genome of Portunus trituberculatus and its Hox gene families provides insights of decapod evolution.</title>
        <authorList>
            <person name="Jeong J.-H."/>
            <person name="Song I."/>
            <person name="Kim S."/>
            <person name="Choi T."/>
            <person name="Kim D."/>
            <person name="Ryu S."/>
            <person name="Kim W."/>
        </authorList>
    </citation>
    <scope>NUCLEOTIDE SEQUENCE [LARGE SCALE GENOMIC DNA]</scope>
    <source>
        <tissue evidence="3">Muscle</tissue>
    </source>
</reference>
<keyword evidence="2" id="KW-0732">Signal</keyword>
<feature type="region of interest" description="Disordered" evidence="1">
    <location>
        <begin position="111"/>
        <end position="152"/>
    </location>
</feature>
<evidence type="ECO:0000256" key="2">
    <source>
        <dbReference type="SAM" id="SignalP"/>
    </source>
</evidence>
<name>A0A5B7J0J2_PORTR</name>
<evidence type="ECO:0000313" key="3">
    <source>
        <dbReference type="EMBL" id="MPC88023.1"/>
    </source>
</evidence>
<dbReference type="AlphaFoldDB" id="A0A5B7J0J2"/>